<dbReference type="RefSeq" id="XP_014680705.1">
    <property type="nucleotide sequence ID" value="XM_014825219.1"/>
</dbReference>
<feature type="domain" description="TMC" evidence="8">
    <location>
        <begin position="637"/>
        <end position="752"/>
    </location>
</feature>
<sequence length="1074" mass="121233">MAQEAEDYTALYRDEDSDEEEEEGEILERLRQHKEIIESLRLKPWRMKKKLQTLRMARRYVEKIEGRLSKTRGYQVVGVKFWKKMKRSFSNYIVLLIPWEIRIRRIESHFGTVVASYFTFLRWIFWVNIVITVLTICFIVVPEAMVGDHASHVLNTEEEKNAASLKAIWDFQGYMKVSVLFYGYYSDDEEIGNGYRLPIAYFMTCLAVYAYSFFAILRKMAANSKMSKMAGKDEQFTFGWKVFTSWDYMIGNPETGDNRVAAISTTLKESIIEEKEKIKEERRWLVVLLRLLANTLILVLLLSSGYAIYWIVERSKQFEEQDPATLSFWQQNEVAMVVSLITLLFPTLFDLIGMMESRHPRQQLRWQLARILVLYLLNLYTLVIALLNKVQALVKTQEELRKAIDYVQENNSTGTAQKLQGQPMSSQTPNCTSTNDCGDVTASSSTGSISDVSAPRSSARDGYTDYYTGWQRGTLETTDVAGFESTIGAATNATTEGTAAMFSGIYDVITTTLGSVRSGVSDMLTSTQNTVSEFAGVVSSITNTVVNMYNDTSTPIVDAMTSATDNATTSGVVGAVDITADTRWTTDTYASVFTTDLGDNVSYAIDLLNFTDVDIPNYLYLNSTSAAVSRPFARDLCWETMVGQEILKLTLIDLVLTVASIIAIDFLRGLFVRFCNKYWCWDLERQFPEYGEFKVAENILHLVNNQGMIWMGMFFSPVLPAINTVKLLSIMYIRSWAVLTCNVPHERVFRASRSNNFYFALLLTMLFLCVLPVGYSVVWLEPSYSCGPFSISAHWEIISSYYRCNTSYCQLLLIARCRSLPLSWHASDTKKDMESSMSVLDLVAKIDHRRHPSSDSSKLHSVVEHRPVPQLTGKHQQSRTVKTTLSVPSMTNHIQGGTPRKKYMTEPYLCMSMSQDRGGAQTPGIEALRRTHSPSPSPSPHHRRHRAVARRSTDADDVSPRRTTQTPPLNECAQLPRSASPTRRSATMPARSGRTDVMTSTFPCAEVPLETDVLVPVAQRACEKQALHPQVAPTATMEDSDLGSDTPTPVFTPDMPIHYKITMATRRLQTSIGL</sequence>
<evidence type="ECO:0000256" key="5">
    <source>
        <dbReference type="ARBA" id="ARBA00023136"/>
    </source>
</evidence>
<evidence type="ECO:0000256" key="7">
    <source>
        <dbReference type="SAM" id="Phobius"/>
    </source>
</evidence>
<keyword evidence="9" id="KW-1185">Reference proteome</keyword>
<feature type="transmembrane region" description="Helical" evidence="7">
    <location>
        <begin position="123"/>
        <end position="146"/>
    </location>
</feature>
<feature type="region of interest" description="Disordered" evidence="6">
    <location>
        <begin position="927"/>
        <end position="995"/>
    </location>
</feature>
<feature type="region of interest" description="Disordered" evidence="6">
    <location>
        <begin position="1032"/>
        <end position="1051"/>
    </location>
</feature>
<feature type="region of interest" description="Disordered" evidence="6">
    <location>
        <begin position="1"/>
        <end position="24"/>
    </location>
</feature>
<protein>
    <submittedName>
        <fullName evidence="10">Transmembrane channel-like protein 3</fullName>
    </submittedName>
</protein>
<feature type="compositionally biased region" description="Acidic residues" evidence="6">
    <location>
        <begin position="15"/>
        <end position="24"/>
    </location>
</feature>
<evidence type="ECO:0000313" key="10">
    <source>
        <dbReference type="RefSeq" id="XP_014680705.1"/>
    </source>
</evidence>
<evidence type="ECO:0000256" key="1">
    <source>
        <dbReference type="ARBA" id="ARBA00004141"/>
    </source>
</evidence>
<evidence type="ECO:0000256" key="3">
    <source>
        <dbReference type="ARBA" id="ARBA00022692"/>
    </source>
</evidence>
<reference evidence="10" key="1">
    <citation type="submission" date="2025-08" db="UniProtKB">
        <authorList>
            <consortium name="RefSeq"/>
        </authorList>
    </citation>
    <scope>IDENTIFICATION</scope>
</reference>
<evidence type="ECO:0000313" key="9">
    <source>
        <dbReference type="Proteomes" id="UP000695022"/>
    </source>
</evidence>
<feature type="transmembrane region" description="Helical" evidence="7">
    <location>
        <begin position="197"/>
        <end position="217"/>
    </location>
</feature>
<comment type="subcellular location">
    <subcellularLocation>
        <location evidence="1">Membrane</location>
        <topology evidence="1">Multi-pass membrane protein</topology>
    </subcellularLocation>
</comment>
<feature type="transmembrane region" description="Helical" evidence="7">
    <location>
        <begin position="334"/>
        <end position="355"/>
    </location>
</feature>
<feature type="transmembrane region" description="Helical" evidence="7">
    <location>
        <begin position="757"/>
        <end position="780"/>
    </location>
</feature>
<evidence type="ECO:0000259" key="8">
    <source>
        <dbReference type="Pfam" id="PF07810"/>
    </source>
</evidence>
<keyword evidence="4 7" id="KW-1133">Transmembrane helix</keyword>
<dbReference type="Pfam" id="PF07810">
    <property type="entry name" value="TMC"/>
    <property type="match status" value="1"/>
</dbReference>
<evidence type="ECO:0000256" key="6">
    <source>
        <dbReference type="SAM" id="MobiDB-lite"/>
    </source>
</evidence>
<dbReference type="PANTHER" id="PTHR23302:SF40">
    <property type="entry name" value="TRANSMEMBRANE CHANNEL-LIKE PROTEIN"/>
    <property type="match status" value="1"/>
</dbReference>
<feature type="transmembrane region" description="Helical" evidence="7">
    <location>
        <begin position="646"/>
        <end position="667"/>
    </location>
</feature>
<proteinExistence type="inferred from homology"/>
<keyword evidence="3 7" id="KW-0812">Transmembrane</keyword>
<keyword evidence="5 7" id="KW-0472">Membrane</keyword>
<comment type="similarity">
    <text evidence="2">Belongs to the TMC family.</text>
</comment>
<dbReference type="GeneID" id="106820711"/>
<feature type="compositionally biased region" description="Polar residues" evidence="6">
    <location>
        <begin position="415"/>
        <end position="451"/>
    </location>
</feature>
<evidence type="ECO:0000256" key="2">
    <source>
        <dbReference type="ARBA" id="ARBA00006510"/>
    </source>
</evidence>
<accession>A0ABM1F8D4</accession>
<feature type="compositionally biased region" description="Basic residues" evidence="6">
    <location>
        <begin position="940"/>
        <end position="949"/>
    </location>
</feature>
<dbReference type="PANTHER" id="PTHR23302">
    <property type="entry name" value="TRANSMEMBRANE CHANNEL-RELATED"/>
    <property type="match status" value="1"/>
</dbReference>
<name>A0ABM1F8D4_PRICU</name>
<dbReference type="InterPro" id="IPR012496">
    <property type="entry name" value="TMC_dom"/>
</dbReference>
<dbReference type="InterPro" id="IPR038900">
    <property type="entry name" value="TMC"/>
</dbReference>
<evidence type="ECO:0000256" key="4">
    <source>
        <dbReference type="ARBA" id="ARBA00022989"/>
    </source>
</evidence>
<gene>
    <name evidence="10" type="primary">LOC106820711</name>
</gene>
<feature type="transmembrane region" description="Helical" evidence="7">
    <location>
        <begin position="367"/>
        <end position="387"/>
    </location>
</feature>
<feature type="compositionally biased region" description="Basic and acidic residues" evidence="6">
    <location>
        <begin position="951"/>
        <end position="960"/>
    </location>
</feature>
<organism evidence="9 10">
    <name type="scientific">Priapulus caudatus</name>
    <name type="common">Priapulid worm</name>
    <dbReference type="NCBI Taxonomy" id="37621"/>
    <lineage>
        <taxon>Eukaryota</taxon>
        <taxon>Metazoa</taxon>
        <taxon>Ecdysozoa</taxon>
        <taxon>Scalidophora</taxon>
        <taxon>Priapulida</taxon>
        <taxon>Priapulimorpha</taxon>
        <taxon>Priapulimorphida</taxon>
        <taxon>Priapulidae</taxon>
        <taxon>Priapulus</taxon>
    </lineage>
</organism>
<feature type="transmembrane region" description="Helical" evidence="7">
    <location>
        <begin position="284"/>
        <end position="312"/>
    </location>
</feature>
<feature type="region of interest" description="Disordered" evidence="6">
    <location>
        <begin position="415"/>
        <end position="460"/>
    </location>
</feature>
<dbReference type="Proteomes" id="UP000695022">
    <property type="component" value="Unplaced"/>
</dbReference>